<organism evidence="2 3">
    <name type="scientific">Penicillium egyptiacum</name>
    <dbReference type="NCBI Taxonomy" id="1303716"/>
    <lineage>
        <taxon>Eukaryota</taxon>
        <taxon>Fungi</taxon>
        <taxon>Dikarya</taxon>
        <taxon>Ascomycota</taxon>
        <taxon>Pezizomycotina</taxon>
        <taxon>Eurotiomycetes</taxon>
        <taxon>Eurotiomycetidae</taxon>
        <taxon>Eurotiales</taxon>
        <taxon>Aspergillaceae</taxon>
        <taxon>Penicillium</taxon>
    </lineage>
</organism>
<sequence length="299" mass="33964">MMMPPGTSLLGGDDILEGLPPSTHRYQYECEQQFLDVMFREHDLWSRGETNEFVVFINLDERTFHRGFLESSEKLINNSWQSYSSLSQCLHARMKTGTHEELHFAFYDLLREKLVPMGLGHSLHRQGGRTTSGGPKGKQADNGLYPRRLPPGRTDKWPSVVIEVAFSESKTKLRCDLDWWLSQSNGDVKTAISLSTNKSKREIIIEAREMVEGSKGRAPALQQQVVIRKQTADSITSVTNAPFTIAFESLLLRPTTQPAEGDLELTEDDLQKLAEEVWETQSFRDRTMEMGDHLSEDGM</sequence>
<accession>A0A9W4P4S6</accession>
<gene>
    <name evidence="2" type="ORF">PEGY_LOCUS7311</name>
</gene>
<evidence type="ECO:0000313" key="2">
    <source>
        <dbReference type="EMBL" id="CAG8903482.1"/>
    </source>
</evidence>
<dbReference type="Proteomes" id="UP001154252">
    <property type="component" value="Unassembled WGS sequence"/>
</dbReference>
<proteinExistence type="predicted"/>
<reference evidence="2" key="1">
    <citation type="submission" date="2021-07" db="EMBL/GenBank/DDBJ databases">
        <authorList>
            <person name="Branca A.L. A."/>
        </authorList>
    </citation>
    <scope>NUCLEOTIDE SEQUENCE</scope>
</reference>
<evidence type="ECO:0000256" key="1">
    <source>
        <dbReference type="SAM" id="MobiDB-lite"/>
    </source>
</evidence>
<keyword evidence="3" id="KW-1185">Reference proteome</keyword>
<name>A0A9W4P4S6_9EURO</name>
<dbReference type="EMBL" id="CAJVRC010000882">
    <property type="protein sequence ID" value="CAG8903482.1"/>
    <property type="molecule type" value="Genomic_DNA"/>
</dbReference>
<dbReference type="AlphaFoldDB" id="A0A9W4P4S6"/>
<evidence type="ECO:0000313" key="3">
    <source>
        <dbReference type="Proteomes" id="UP001154252"/>
    </source>
</evidence>
<comment type="caution">
    <text evidence="2">The sequence shown here is derived from an EMBL/GenBank/DDBJ whole genome shotgun (WGS) entry which is preliminary data.</text>
</comment>
<feature type="region of interest" description="Disordered" evidence="1">
    <location>
        <begin position="122"/>
        <end position="152"/>
    </location>
</feature>
<protein>
    <submittedName>
        <fullName evidence="2">Uncharacterized protein</fullName>
    </submittedName>
</protein>
<dbReference type="OrthoDB" id="76567at2759"/>